<dbReference type="InterPro" id="IPR029510">
    <property type="entry name" value="Ald_DH_CS_GLU"/>
</dbReference>
<evidence type="ECO:0000313" key="8">
    <source>
        <dbReference type="Proteomes" id="UP001146120"/>
    </source>
</evidence>
<comment type="similarity">
    <text evidence="1 5">Belongs to the aldehyde dehydrogenase family.</text>
</comment>
<sequence>MWQVTRNAAVASRRVAHGRTFATSVQVDNPYSGEIYCEVKYDTAKEAHAKVDKAHKVQQDWKNVSLKERQALCSKWIDTLESQADVIATDISGQMGKPLQQARNEINGTIARAKALIYLSNEALRADTFPEENGLFRQITHEPIGIVYAIAPWNYPLMTAVNCIIPAILAGNSVILKHSPRTPLCGEHYAKTFDMAGFPKHLLQASFVDHDTASEVINRPEISFVSFTGSVNGGRQVQKAASSRFIDVTLELGGNDAAYVAADANVAAAAEGLVDGVCYNAGQSCCGIERIYVHESNYDEFIERAKGHFEAYTLGDPFDAKTTLGPMALPVAPEFLDHHVHDAVKKGAQLITGRGILTDAKGKGRFYSPTLLANCDDSMRIMTEESFGPIVGVERVASDEEAVRKINDSNYGLTAAVFTRNRDRAMKVGQKLSAGTVYMNRCDALDPLLPWTGLRDSGKGASLSKHGFRAVTKLKAWNFRV</sequence>
<dbReference type="InterPro" id="IPR015590">
    <property type="entry name" value="Aldehyde_DH_dom"/>
</dbReference>
<dbReference type="Pfam" id="PF00171">
    <property type="entry name" value="Aldedh"/>
    <property type="match status" value="1"/>
</dbReference>
<dbReference type="FunFam" id="3.40.605.10:FF:000012">
    <property type="entry name" value="NAD-dependent succinate-semialdehyde dehydrogenase"/>
    <property type="match status" value="1"/>
</dbReference>
<dbReference type="InterPro" id="IPR016162">
    <property type="entry name" value="Ald_DH_N"/>
</dbReference>
<reference evidence="7" key="1">
    <citation type="submission" date="2022-11" db="EMBL/GenBank/DDBJ databases">
        <authorList>
            <person name="Morgan W.R."/>
            <person name="Tartar A."/>
        </authorList>
    </citation>
    <scope>NUCLEOTIDE SEQUENCE</scope>
    <source>
        <strain evidence="7">ARSEF 373</strain>
    </source>
</reference>
<comment type="caution">
    <text evidence="7">The sequence shown here is derived from an EMBL/GenBank/DDBJ whole genome shotgun (WGS) entry which is preliminary data.</text>
</comment>
<name>A0AAV2ZI09_9STRA</name>
<organism evidence="7 8">
    <name type="scientific">Lagenidium giganteum</name>
    <dbReference type="NCBI Taxonomy" id="4803"/>
    <lineage>
        <taxon>Eukaryota</taxon>
        <taxon>Sar</taxon>
        <taxon>Stramenopiles</taxon>
        <taxon>Oomycota</taxon>
        <taxon>Peronosporomycetes</taxon>
        <taxon>Pythiales</taxon>
        <taxon>Pythiaceae</taxon>
    </lineage>
</organism>
<dbReference type="GO" id="GO:0016620">
    <property type="term" value="F:oxidoreductase activity, acting on the aldehyde or oxo group of donors, NAD or NADP as acceptor"/>
    <property type="evidence" value="ECO:0007669"/>
    <property type="project" value="InterPro"/>
</dbReference>
<accession>A0AAV2ZI09</accession>
<evidence type="ECO:0000259" key="6">
    <source>
        <dbReference type="Pfam" id="PF00171"/>
    </source>
</evidence>
<feature type="active site" evidence="4">
    <location>
        <position position="251"/>
    </location>
</feature>
<evidence type="ECO:0000313" key="7">
    <source>
        <dbReference type="EMBL" id="DBA04474.1"/>
    </source>
</evidence>
<dbReference type="AlphaFoldDB" id="A0AAV2ZI09"/>
<keyword evidence="8" id="KW-1185">Reference proteome</keyword>
<keyword evidence="2" id="KW-0521">NADP</keyword>
<dbReference type="CDD" id="cd07102">
    <property type="entry name" value="ALDH_EDX86601"/>
    <property type="match status" value="1"/>
</dbReference>
<dbReference type="PANTHER" id="PTHR11699">
    <property type="entry name" value="ALDEHYDE DEHYDROGENASE-RELATED"/>
    <property type="match status" value="1"/>
</dbReference>
<dbReference type="PROSITE" id="PS00687">
    <property type="entry name" value="ALDEHYDE_DEHYDR_GLU"/>
    <property type="match status" value="1"/>
</dbReference>
<dbReference type="SUPFAM" id="SSF53720">
    <property type="entry name" value="ALDH-like"/>
    <property type="match status" value="1"/>
</dbReference>
<proteinExistence type="inferred from homology"/>
<dbReference type="Gene3D" id="3.40.309.10">
    <property type="entry name" value="Aldehyde Dehydrogenase, Chain A, domain 2"/>
    <property type="match status" value="1"/>
</dbReference>
<dbReference type="FunFam" id="3.40.309.10:FF:000009">
    <property type="entry name" value="Aldehyde dehydrogenase A"/>
    <property type="match status" value="1"/>
</dbReference>
<protein>
    <recommendedName>
        <fullName evidence="6">Aldehyde dehydrogenase domain-containing protein</fullName>
    </recommendedName>
</protein>
<evidence type="ECO:0000256" key="1">
    <source>
        <dbReference type="ARBA" id="ARBA00009986"/>
    </source>
</evidence>
<evidence type="ECO:0000256" key="5">
    <source>
        <dbReference type="RuleBase" id="RU003345"/>
    </source>
</evidence>
<evidence type="ECO:0000256" key="4">
    <source>
        <dbReference type="PROSITE-ProRule" id="PRU10007"/>
    </source>
</evidence>
<dbReference type="InterPro" id="IPR016161">
    <property type="entry name" value="Ald_DH/histidinol_DH"/>
</dbReference>
<dbReference type="InterPro" id="IPR016163">
    <property type="entry name" value="Ald_DH_C"/>
</dbReference>
<reference evidence="7" key="2">
    <citation type="journal article" date="2023" name="Microbiol Resour">
        <title>Decontamination and Annotation of the Draft Genome Sequence of the Oomycete Lagenidium giganteum ARSEF 373.</title>
        <authorList>
            <person name="Morgan W.R."/>
            <person name="Tartar A."/>
        </authorList>
    </citation>
    <scope>NUCLEOTIDE SEQUENCE</scope>
    <source>
        <strain evidence="7">ARSEF 373</strain>
    </source>
</reference>
<feature type="domain" description="Aldehyde dehydrogenase" evidence="6">
    <location>
        <begin position="24"/>
        <end position="476"/>
    </location>
</feature>
<dbReference type="Proteomes" id="UP001146120">
    <property type="component" value="Unassembled WGS sequence"/>
</dbReference>
<keyword evidence="3 5" id="KW-0560">Oxidoreductase</keyword>
<evidence type="ECO:0000256" key="3">
    <source>
        <dbReference type="ARBA" id="ARBA00023002"/>
    </source>
</evidence>
<evidence type="ECO:0000256" key="2">
    <source>
        <dbReference type="ARBA" id="ARBA00022857"/>
    </source>
</evidence>
<dbReference type="Gene3D" id="3.40.605.10">
    <property type="entry name" value="Aldehyde Dehydrogenase, Chain A, domain 1"/>
    <property type="match status" value="1"/>
</dbReference>
<dbReference type="EMBL" id="DAKRPA010000008">
    <property type="protein sequence ID" value="DBA04474.1"/>
    <property type="molecule type" value="Genomic_DNA"/>
</dbReference>
<gene>
    <name evidence="7" type="ORF">N0F65_010070</name>
</gene>